<evidence type="ECO:0000313" key="2">
    <source>
        <dbReference type="Proteomes" id="UP000237819"/>
    </source>
</evidence>
<gene>
    <name evidence="1" type="ORF">C5Y93_07590</name>
</gene>
<evidence type="ECO:0000313" key="1">
    <source>
        <dbReference type="EMBL" id="PQO46688.1"/>
    </source>
</evidence>
<comment type="caution">
    <text evidence="1">The sequence shown here is derived from an EMBL/GenBank/DDBJ whole genome shotgun (WGS) entry which is preliminary data.</text>
</comment>
<dbReference type="EMBL" id="PUHZ01000008">
    <property type="protein sequence ID" value="PQO46688.1"/>
    <property type="molecule type" value="Genomic_DNA"/>
</dbReference>
<proteinExistence type="predicted"/>
<sequence>MFQEGDIVEIPLPDGRTAIGWILHLSTHFKNAVGFVVFGIKGEKSDQIVQDADAGQPLSLKVLGPLYTHVDNMKHCGWKTFAHQPISDSQRLLTKREVGGGVYVGDEYVGSVHEVGDPNLQPMRTMGMPIVYGEIEKAFGKREPT</sequence>
<protein>
    <submittedName>
        <fullName evidence="1">Uncharacterized protein</fullName>
    </submittedName>
</protein>
<organism evidence="1 2">
    <name type="scientific">Blastopirellula marina</name>
    <dbReference type="NCBI Taxonomy" id="124"/>
    <lineage>
        <taxon>Bacteria</taxon>
        <taxon>Pseudomonadati</taxon>
        <taxon>Planctomycetota</taxon>
        <taxon>Planctomycetia</taxon>
        <taxon>Pirellulales</taxon>
        <taxon>Pirellulaceae</taxon>
        <taxon>Blastopirellula</taxon>
    </lineage>
</organism>
<reference evidence="1 2" key="1">
    <citation type="submission" date="2018-02" db="EMBL/GenBank/DDBJ databases">
        <title>Comparative genomes isolates from brazilian mangrove.</title>
        <authorList>
            <person name="Araujo J.E."/>
            <person name="Taketani R.G."/>
            <person name="Silva M.C.P."/>
            <person name="Loureco M.V."/>
            <person name="Andreote F.D."/>
        </authorList>
    </citation>
    <scope>NUCLEOTIDE SEQUENCE [LARGE SCALE GENOMIC DNA]</scope>
    <source>
        <strain evidence="1 2">Nap-Phe MGV</strain>
    </source>
</reference>
<dbReference type="AlphaFoldDB" id="A0A2S8GQH6"/>
<name>A0A2S8GQH6_9BACT</name>
<dbReference type="Proteomes" id="UP000237819">
    <property type="component" value="Unassembled WGS sequence"/>
</dbReference>
<accession>A0A2S8GQH6</accession>
<dbReference type="RefSeq" id="WP_105334814.1">
    <property type="nucleotide sequence ID" value="NZ_PUHZ01000008.1"/>
</dbReference>